<proteinExistence type="predicted"/>
<organism evidence="1">
    <name type="scientific">Aegilops tauschii</name>
    <name type="common">Tausch's goatgrass</name>
    <name type="synonym">Aegilops squarrosa</name>
    <dbReference type="NCBI Taxonomy" id="37682"/>
    <lineage>
        <taxon>Eukaryota</taxon>
        <taxon>Viridiplantae</taxon>
        <taxon>Streptophyta</taxon>
        <taxon>Embryophyta</taxon>
        <taxon>Tracheophyta</taxon>
        <taxon>Spermatophyta</taxon>
        <taxon>Magnoliopsida</taxon>
        <taxon>Liliopsida</taxon>
        <taxon>Poales</taxon>
        <taxon>Poaceae</taxon>
        <taxon>BOP clade</taxon>
        <taxon>Pooideae</taxon>
        <taxon>Triticodae</taxon>
        <taxon>Triticeae</taxon>
        <taxon>Triticinae</taxon>
        <taxon>Aegilops</taxon>
    </lineage>
</organism>
<dbReference type="PANTHER" id="PTHR32141">
    <property type="match status" value="1"/>
</dbReference>
<name>M8CIR5_AEGTA</name>
<dbReference type="CDD" id="cd22160">
    <property type="entry name" value="F-box_AtFBL13-like"/>
    <property type="match status" value="1"/>
</dbReference>
<dbReference type="InterPro" id="IPR053781">
    <property type="entry name" value="F-box_AtFBL13-like"/>
</dbReference>
<dbReference type="AlphaFoldDB" id="M8CIR5"/>
<dbReference type="InterPro" id="IPR055302">
    <property type="entry name" value="F-box_dom-containing"/>
</dbReference>
<dbReference type="InterPro" id="IPR036047">
    <property type="entry name" value="F-box-like_dom_sf"/>
</dbReference>
<protein>
    <submittedName>
        <fullName evidence="1">Uncharacterized protein</fullName>
    </submittedName>
</protein>
<reference evidence="1" key="1">
    <citation type="submission" date="2015-06" db="UniProtKB">
        <authorList>
            <consortium name="EnsemblPlants"/>
        </authorList>
    </citation>
    <scope>IDENTIFICATION</scope>
</reference>
<dbReference type="EnsemblPlants" id="EMT27172">
    <property type="protein sequence ID" value="EMT27172"/>
    <property type="gene ID" value="F775_22109"/>
</dbReference>
<dbReference type="InterPro" id="IPR001810">
    <property type="entry name" value="F-box_dom"/>
</dbReference>
<accession>M8CIR5</accession>
<sequence length="639" mass="70862">MAGTGGSSSHKDKYSQEHPVLMIVQPKNLTPQQQMKQHLGQNEGHDPDRHDGVAVGHVNPVLRFSSRWRTDSISIHRQLAADKVDEEGNGRVSHLLAVRDRAARPLDLRYITTVSTCGMQRSDSIIEFRRLAESIATGLDNQTPATPTFGNYIRLQIPIASSSFRILGSQLAQASTMWGGDHLSLLPDDLLRRILHFAPVNEAASTSALSKRWRGLWCSSGAVNLEARVPVPESSCKVRSEDDISFFSRRDAFVSGARLALEAAAAAGSPVTRLSFCVEGRPQQELQAVIDAAPALATIYLESVVVLGKTASPATNATDLIVIRIHCPAATALVLDRCDLTKGPFWSGTAAVEIDAPRLRRFTYKGALRQVSLTSQATALARADLHIIRERISMSDEDARRDLVTFWRFARSFSNAKELKLRVSSLDDIAVVAAASRTKLLCSFRNLECLEMEGMNGRKGKTAAVAIANLLLCCPVLRDLRINLSTVWSYFDAHYHPGTCPMERKCQHDLDKSIHAFENRGSEPVGQDYDDGDTYDHLSDLPALSGRVFPCLQRSLRRVGLQFRLEKTHSNFGVKLIKFFAQNAMVLEEMQIDGGNGKMRDHINCNIERWLANSANDRRTSFVVLPLERRNHAYDDTLL</sequence>
<dbReference type="SUPFAM" id="SSF81383">
    <property type="entry name" value="F-box domain"/>
    <property type="match status" value="1"/>
</dbReference>
<evidence type="ECO:0000313" key="1">
    <source>
        <dbReference type="EnsemblPlants" id="EMT27172"/>
    </source>
</evidence>
<dbReference type="PROSITE" id="PS50181">
    <property type="entry name" value="FBOX"/>
    <property type="match status" value="1"/>
</dbReference>
<dbReference type="PANTHER" id="PTHR32141:SF26">
    <property type="entry name" value="OS08G0328600 PROTEIN"/>
    <property type="match status" value="1"/>
</dbReference>
<dbReference type="Pfam" id="PF00646">
    <property type="entry name" value="F-box"/>
    <property type="match status" value="1"/>
</dbReference>